<evidence type="ECO:0000313" key="2">
    <source>
        <dbReference type="EMBL" id="MBC5630565.1"/>
    </source>
</evidence>
<sequence length="132" mass="15281">MNTSKIILINSILFFIGWNGVMLLGADFPPPSGYIWMAILIAVLDYIQYKYLRSFLIELRRNKKKSFIDNTIFFLIGGVAISSLILIVRLNLMLSQPFVDWITFIIVVTLVGVIYGVLFWIFNYILVKYFAK</sequence>
<dbReference type="RefSeq" id="WP_186860858.1">
    <property type="nucleotide sequence ID" value="NZ_JACOOO010000041.1"/>
</dbReference>
<comment type="caution">
    <text evidence="2">The sequence shown here is derived from an EMBL/GenBank/DDBJ whole genome shotgun (WGS) entry which is preliminary data.</text>
</comment>
<keyword evidence="1" id="KW-1133">Transmembrane helix</keyword>
<keyword evidence="1" id="KW-0472">Membrane</keyword>
<dbReference type="Proteomes" id="UP000596929">
    <property type="component" value="Unassembled WGS sequence"/>
</dbReference>
<accession>A0ABR7DGK6</accession>
<keyword evidence="3" id="KW-1185">Reference proteome</keyword>
<feature type="transmembrane region" description="Helical" evidence="1">
    <location>
        <begin position="98"/>
        <end position="126"/>
    </location>
</feature>
<keyword evidence="1" id="KW-0812">Transmembrane</keyword>
<name>A0ABR7DGK6_9CLOT</name>
<protein>
    <submittedName>
        <fullName evidence="2">Uncharacterized protein</fullName>
    </submittedName>
</protein>
<proteinExistence type="predicted"/>
<evidence type="ECO:0000256" key="1">
    <source>
        <dbReference type="SAM" id="Phobius"/>
    </source>
</evidence>
<feature type="transmembrane region" description="Helical" evidence="1">
    <location>
        <begin position="34"/>
        <end position="52"/>
    </location>
</feature>
<feature type="transmembrane region" description="Helical" evidence="1">
    <location>
        <begin position="72"/>
        <end position="92"/>
    </location>
</feature>
<dbReference type="EMBL" id="JACOOO010000041">
    <property type="protein sequence ID" value="MBC5630565.1"/>
    <property type="molecule type" value="Genomic_DNA"/>
</dbReference>
<evidence type="ECO:0000313" key="3">
    <source>
        <dbReference type="Proteomes" id="UP000596929"/>
    </source>
</evidence>
<feature type="transmembrane region" description="Helical" evidence="1">
    <location>
        <begin position="7"/>
        <end position="28"/>
    </location>
</feature>
<reference evidence="2 3" key="1">
    <citation type="submission" date="2020-08" db="EMBL/GenBank/DDBJ databases">
        <title>Genome public.</title>
        <authorList>
            <person name="Liu C."/>
            <person name="Sun Q."/>
        </authorList>
    </citation>
    <scope>NUCLEOTIDE SEQUENCE [LARGE SCALE GENOMIC DNA]</scope>
    <source>
        <strain evidence="2 3">NSJ-6</strain>
    </source>
</reference>
<organism evidence="2 3">
    <name type="scientific">Clostridium hominis</name>
    <dbReference type="NCBI Taxonomy" id="2763036"/>
    <lineage>
        <taxon>Bacteria</taxon>
        <taxon>Bacillati</taxon>
        <taxon>Bacillota</taxon>
        <taxon>Clostridia</taxon>
        <taxon>Eubacteriales</taxon>
        <taxon>Clostridiaceae</taxon>
        <taxon>Clostridium</taxon>
    </lineage>
</organism>
<gene>
    <name evidence="2" type="ORF">H8S20_17040</name>
</gene>